<evidence type="ECO:0000313" key="5">
    <source>
        <dbReference type="Proteomes" id="UP000001693"/>
    </source>
</evidence>
<keyword evidence="5" id="KW-1185">Reference proteome</keyword>
<protein>
    <submittedName>
        <fullName evidence="4">TonB family protein</fullName>
    </submittedName>
</protein>
<keyword evidence="2" id="KW-1133">Transmembrane helix</keyword>
<feature type="compositionally biased region" description="Pro residues" evidence="1">
    <location>
        <begin position="120"/>
        <end position="132"/>
    </location>
</feature>
<dbReference type="InterPro" id="IPR037682">
    <property type="entry name" value="TonB_C"/>
</dbReference>
<feature type="transmembrane region" description="Helical" evidence="2">
    <location>
        <begin position="15"/>
        <end position="32"/>
    </location>
</feature>
<reference evidence="4 5" key="1">
    <citation type="submission" date="2008-03" db="EMBL/GenBank/DDBJ databases">
        <title>Complete sequence of Leptothrix cholodnii SP-6.</title>
        <authorList>
            <consortium name="US DOE Joint Genome Institute"/>
            <person name="Copeland A."/>
            <person name="Lucas S."/>
            <person name="Lapidus A."/>
            <person name="Glavina del Rio T."/>
            <person name="Dalin E."/>
            <person name="Tice H."/>
            <person name="Bruce D."/>
            <person name="Goodwin L."/>
            <person name="Pitluck S."/>
            <person name="Chertkov O."/>
            <person name="Brettin T."/>
            <person name="Detter J.C."/>
            <person name="Han C."/>
            <person name="Kuske C.R."/>
            <person name="Schmutz J."/>
            <person name="Larimer F."/>
            <person name="Land M."/>
            <person name="Hauser L."/>
            <person name="Kyrpides N."/>
            <person name="Lykidis A."/>
            <person name="Emerson D."/>
            <person name="Richardson P."/>
        </authorList>
    </citation>
    <scope>NUCLEOTIDE SEQUENCE [LARGE SCALE GENOMIC DNA]</scope>
    <source>
        <strain evidence="5">ATCC 51168 / LMG 8142 / SP-6</strain>
    </source>
</reference>
<proteinExistence type="predicted"/>
<gene>
    <name evidence="4" type="ordered locus">Lcho_3235</name>
</gene>
<feature type="region of interest" description="Disordered" evidence="1">
    <location>
        <begin position="53"/>
        <end position="132"/>
    </location>
</feature>
<dbReference type="SUPFAM" id="SSF74653">
    <property type="entry name" value="TolA/TonB C-terminal domain"/>
    <property type="match status" value="1"/>
</dbReference>
<keyword evidence="2" id="KW-0472">Membrane</keyword>
<dbReference type="Proteomes" id="UP000001693">
    <property type="component" value="Chromosome"/>
</dbReference>
<feature type="compositionally biased region" description="Pro residues" evidence="1">
    <location>
        <begin position="57"/>
        <end position="95"/>
    </location>
</feature>
<organism evidence="4 5">
    <name type="scientific">Leptothrix cholodnii (strain ATCC 51168 / LMG 8142 / SP-6)</name>
    <name type="common">Leptothrix discophora (strain SP-6)</name>
    <dbReference type="NCBI Taxonomy" id="395495"/>
    <lineage>
        <taxon>Bacteria</taxon>
        <taxon>Pseudomonadati</taxon>
        <taxon>Pseudomonadota</taxon>
        <taxon>Betaproteobacteria</taxon>
        <taxon>Burkholderiales</taxon>
        <taxon>Sphaerotilaceae</taxon>
        <taxon>Leptothrix</taxon>
    </lineage>
</organism>
<dbReference type="eggNOG" id="COG0810">
    <property type="taxonomic scope" value="Bacteria"/>
</dbReference>
<evidence type="ECO:0000256" key="2">
    <source>
        <dbReference type="SAM" id="Phobius"/>
    </source>
</evidence>
<evidence type="ECO:0000256" key="1">
    <source>
        <dbReference type="SAM" id="MobiDB-lite"/>
    </source>
</evidence>
<dbReference type="Gene3D" id="3.30.1150.10">
    <property type="match status" value="1"/>
</dbReference>
<name>B1Y1N1_LEPCP</name>
<keyword evidence="2" id="KW-0812">Transmembrane</keyword>
<dbReference type="EMBL" id="CP001013">
    <property type="protein sequence ID" value="ACB35493.1"/>
    <property type="molecule type" value="Genomic_DNA"/>
</dbReference>
<dbReference type="STRING" id="395495.Lcho_3235"/>
<sequence length="225" mass="23498">MSFVQPDTNPTRKTVGMGIAVVFHVALVWALANGLGRQVMKVISEPIETQLIEEVKPPPPPPKVIEMPPPPKFTPPPPAYVPPPEVQVQAPPQPQPTITATVAETPPPAPPEPVRAAPAPAAPPAPAPVPAPAPAPVSASVACSNYAQVMGDAGFPREATRLGLEEGTALVQFTLAANGEVKDIKVVSASHPSFAKGSVRIVSEYKCKGQGRDVTVQVPFVYKSS</sequence>
<feature type="domain" description="TonB C-terminal" evidence="3">
    <location>
        <begin position="155"/>
        <end position="223"/>
    </location>
</feature>
<accession>B1Y1N1</accession>
<dbReference type="KEGG" id="lch:Lcho_3235"/>
<dbReference type="PANTHER" id="PTHR33446">
    <property type="entry name" value="PROTEIN TONB-RELATED"/>
    <property type="match status" value="1"/>
</dbReference>
<evidence type="ECO:0000259" key="3">
    <source>
        <dbReference type="Pfam" id="PF03544"/>
    </source>
</evidence>
<dbReference type="InterPro" id="IPR051045">
    <property type="entry name" value="TonB-dependent_transducer"/>
</dbReference>
<dbReference type="RefSeq" id="WP_012348240.1">
    <property type="nucleotide sequence ID" value="NC_010524.1"/>
</dbReference>
<dbReference type="Pfam" id="PF03544">
    <property type="entry name" value="TonB_C"/>
    <property type="match status" value="1"/>
</dbReference>
<dbReference type="AlphaFoldDB" id="B1Y1N1"/>
<dbReference type="GO" id="GO:0055085">
    <property type="term" value="P:transmembrane transport"/>
    <property type="evidence" value="ECO:0007669"/>
    <property type="project" value="InterPro"/>
</dbReference>
<dbReference type="HOGENOM" id="CLU_076057_5_3_4"/>
<evidence type="ECO:0000313" key="4">
    <source>
        <dbReference type="EMBL" id="ACB35493.1"/>
    </source>
</evidence>